<evidence type="ECO:0000313" key="1">
    <source>
        <dbReference type="EMBL" id="KIM43177.1"/>
    </source>
</evidence>
<accession>A0A0C2YQA1</accession>
<keyword evidence="2" id="KW-1185">Reference proteome</keyword>
<reference evidence="1 2" key="1">
    <citation type="submission" date="2014-04" db="EMBL/GenBank/DDBJ databases">
        <authorList>
            <consortium name="DOE Joint Genome Institute"/>
            <person name="Kuo A."/>
            <person name="Gay G."/>
            <person name="Dore J."/>
            <person name="Kohler A."/>
            <person name="Nagy L.G."/>
            <person name="Floudas D."/>
            <person name="Copeland A."/>
            <person name="Barry K.W."/>
            <person name="Cichocki N."/>
            <person name="Veneault-Fourrey C."/>
            <person name="LaButti K."/>
            <person name="Lindquist E.A."/>
            <person name="Lipzen A."/>
            <person name="Lundell T."/>
            <person name="Morin E."/>
            <person name="Murat C."/>
            <person name="Sun H."/>
            <person name="Tunlid A."/>
            <person name="Henrissat B."/>
            <person name="Grigoriev I.V."/>
            <person name="Hibbett D.S."/>
            <person name="Martin F."/>
            <person name="Nordberg H.P."/>
            <person name="Cantor M.N."/>
            <person name="Hua S.X."/>
        </authorList>
    </citation>
    <scope>NUCLEOTIDE SEQUENCE [LARGE SCALE GENOMIC DNA]</scope>
    <source>
        <strain evidence="2">h7</strain>
    </source>
</reference>
<sequence>MVRKNVLSFGHLAWKKLGNHVELVQTLSSFVEILDMDMHPTTRSSPSCGSSYPVSSQFVAALSVPRTGLGNISERLSCFCLFN</sequence>
<protein>
    <submittedName>
        <fullName evidence="1">Uncharacterized protein</fullName>
    </submittedName>
</protein>
<proteinExistence type="predicted"/>
<organism evidence="1 2">
    <name type="scientific">Hebeloma cylindrosporum</name>
    <dbReference type="NCBI Taxonomy" id="76867"/>
    <lineage>
        <taxon>Eukaryota</taxon>
        <taxon>Fungi</taxon>
        <taxon>Dikarya</taxon>
        <taxon>Basidiomycota</taxon>
        <taxon>Agaricomycotina</taxon>
        <taxon>Agaricomycetes</taxon>
        <taxon>Agaricomycetidae</taxon>
        <taxon>Agaricales</taxon>
        <taxon>Agaricineae</taxon>
        <taxon>Hymenogastraceae</taxon>
        <taxon>Hebeloma</taxon>
    </lineage>
</organism>
<evidence type="ECO:0000313" key="2">
    <source>
        <dbReference type="Proteomes" id="UP000053424"/>
    </source>
</evidence>
<name>A0A0C2YQA1_HEBCY</name>
<dbReference type="Proteomes" id="UP000053424">
    <property type="component" value="Unassembled WGS sequence"/>
</dbReference>
<dbReference type="EMBL" id="KN831776">
    <property type="protein sequence ID" value="KIM43177.1"/>
    <property type="molecule type" value="Genomic_DNA"/>
</dbReference>
<reference evidence="2" key="2">
    <citation type="submission" date="2015-01" db="EMBL/GenBank/DDBJ databases">
        <title>Evolutionary Origins and Diversification of the Mycorrhizal Mutualists.</title>
        <authorList>
            <consortium name="DOE Joint Genome Institute"/>
            <consortium name="Mycorrhizal Genomics Consortium"/>
            <person name="Kohler A."/>
            <person name="Kuo A."/>
            <person name="Nagy L.G."/>
            <person name="Floudas D."/>
            <person name="Copeland A."/>
            <person name="Barry K.W."/>
            <person name="Cichocki N."/>
            <person name="Veneault-Fourrey C."/>
            <person name="LaButti K."/>
            <person name="Lindquist E.A."/>
            <person name="Lipzen A."/>
            <person name="Lundell T."/>
            <person name="Morin E."/>
            <person name="Murat C."/>
            <person name="Riley R."/>
            <person name="Ohm R."/>
            <person name="Sun H."/>
            <person name="Tunlid A."/>
            <person name="Henrissat B."/>
            <person name="Grigoriev I.V."/>
            <person name="Hibbett D.S."/>
            <person name="Martin F."/>
        </authorList>
    </citation>
    <scope>NUCLEOTIDE SEQUENCE [LARGE SCALE GENOMIC DNA]</scope>
    <source>
        <strain evidence="2">h7</strain>
    </source>
</reference>
<gene>
    <name evidence="1" type="ORF">M413DRAFT_443989</name>
</gene>
<dbReference type="HOGENOM" id="CLU_2542827_0_0_1"/>
<dbReference type="AlphaFoldDB" id="A0A0C2YQA1"/>